<dbReference type="Proteomes" id="UP000799755">
    <property type="component" value="Unassembled WGS sequence"/>
</dbReference>
<evidence type="ECO:0000313" key="1">
    <source>
        <dbReference type="EMBL" id="KAF2474161.1"/>
    </source>
</evidence>
<name>A0ACB6R4T2_9PLEO</name>
<reference evidence="1" key="1">
    <citation type="journal article" date="2020" name="Stud. Mycol.">
        <title>101 Dothideomycetes genomes: a test case for predicting lifestyles and emergence of pathogens.</title>
        <authorList>
            <person name="Haridas S."/>
            <person name="Albert R."/>
            <person name="Binder M."/>
            <person name="Bloem J."/>
            <person name="Labutti K."/>
            <person name="Salamov A."/>
            <person name="Andreopoulos B."/>
            <person name="Baker S."/>
            <person name="Barry K."/>
            <person name="Bills G."/>
            <person name="Bluhm B."/>
            <person name="Cannon C."/>
            <person name="Castanera R."/>
            <person name="Culley D."/>
            <person name="Daum C."/>
            <person name="Ezra D."/>
            <person name="Gonzalez J."/>
            <person name="Henrissat B."/>
            <person name="Kuo A."/>
            <person name="Liang C."/>
            <person name="Lipzen A."/>
            <person name="Lutzoni F."/>
            <person name="Magnuson J."/>
            <person name="Mondo S."/>
            <person name="Nolan M."/>
            <person name="Ohm R."/>
            <person name="Pangilinan J."/>
            <person name="Park H.-J."/>
            <person name="Ramirez L."/>
            <person name="Alfaro M."/>
            <person name="Sun H."/>
            <person name="Tritt A."/>
            <person name="Yoshinaga Y."/>
            <person name="Zwiers L.-H."/>
            <person name="Turgeon B."/>
            <person name="Goodwin S."/>
            <person name="Spatafora J."/>
            <person name="Crous P."/>
            <person name="Grigoriev I."/>
        </authorList>
    </citation>
    <scope>NUCLEOTIDE SEQUENCE</scope>
    <source>
        <strain evidence="1">ATCC 200398</strain>
    </source>
</reference>
<sequence>MLISDYLFCPRNLQSFASQYLHLVVVSLRTAYLEVCSGKPTTSTKYPCFKPDKGHITRNLALNLFTHTHGTLSHLIRSKESLHSCTNEGVGREADASVYGSLWKCGKEGPVTSDLSCIVTRYLSRHCCDLLPLSIEDYHPPSVANDDLSLWSKILNGILPPRLQLRSCCGQL</sequence>
<accession>A0ACB6R4T2</accession>
<comment type="caution">
    <text evidence="1">The sequence shown here is derived from an EMBL/GenBank/DDBJ whole genome shotgun (WGS) entry which is preliminary data.</text>
</comment>
<dbReference type="EMBL" id="MU003498">
    <property type="protein sequence ID" value="KAF2474161.1"/>
    <property type="molecule type" value="Genomic_DNA"/>
</dbReference>
<keyword evidence="2" id="KW-1185">Reference proteome</keyword>
<gene>
    <name evidence="1" type="ORF">BDR25DRAFT_351692</name>
</gene>
<organism evidence="1 2">
    <name type="scientific">Lindgomyces ingoldianus</name>
    <dbReference type="NCBI Taxonomy" id="673940"/>
    <lineage>
        <taxon>Eukaryota</taxon>
        <taxon>Fungi</taxon>
        <taxon>Dikarya</taxon>
        <taxon>Ascomycota</taxon>
        <taxon>Pezizomycotina</taxon>
        <taxon>Dothideomycetes</taxon>
        <taxon>Pleosporomycetidae</taxon>
        <taxon>Pleosporales</taxon>
        <taxon>Lindgomycetaceae</taxon>
        <taxon>Lindgomyces</taxon>
    </lineage>
</organism>
<evidence type="ECO:0000313" key="2">
    <source>
        <dbReference type="Proteomes" id="UP000799755"/>
    </source>
</evidence>
<proteinExistence type="predicted"/>
<protein>
    <submittedName>
        <fullName evidence="1">Uncharacterized protein</fullName>
    </submittedName>
</protein>